<dbReference type="PhylomeDB" id="T1J2M5"/>
<dbReference type="HOGENOM" id="CLU_037769_3_0_1"/>
<feature type="domain" description="Protein HGH1 C-terminal" evidence="4">
    <location>
        <begin position="275"/>
        <end position="328"/>
    </location>
</feature>
<dbReference type="PANTHER" id="PTHR13387">
    <property type="entry name" value="PROTEIN HGH1 HOMOLOG"/>
    <property type="match status" value="1"/>
</dbReference>
<dbReference type="InterPro" id="IPR007206">
    <property type="entry name" value="Protein_HGH1_C"/>
</dbReference>
<dbReference type="Pfam" id="PF04063">
    <property type="entry name" value="DUF383"/>
    <property type="match status" value="1"/>
</dbReference>
<evidence type="ECO:0000259" key="3">
    <source>
        <dbReference type="Pfam" id="PF04063"/>
    </source>
</evidence>
<dbReference type="InterPro" id="IPR011989">
    <property type="entry name" value="ARM-like"/>
</dbReference>
<dbReference type="AlphaFoldDB" id="T1J2M5"/>
<dbReference type="STRING" id="126957.T1J2M5"/>
<reference evidence="6" key="1">
    <citation type="submission" date="2011-05" db="EMBL/GenBank/DDBJ databases">
        <authorList>
            <person name="Richards S.R."/>
            <person name="Qu J."/>
            <person name="Jiang H."/>
            <person name="Jhangiani S.N."/>
            <person name="Agravi P."/>
            <person name="Goodspeed R."/>
            <person name="Gross S."/>
            <person name="Mandapat C."/>
            <person name="Jackson L."/>
            <person name="Mathew T."/>
            <person name="Pu L."/>
            <person name="Thornton R."/>
            <person name="Saada N."/>
            <person name="Wilczek-Boney K.B."/>
            <person name="Lee S."/>
            <person name="Kovar C."/>
            <person name="Wu Y."/>
            <person name="Scherer S.E."/>
            <person name="Worley K.C."/>
            <person name="Muzny D.M."/>
            <person name="Gibbs R."/>
        </authorList>
    </citation>
    <scope>NUCLEOTIDE SEQUENCE</scope>
    <source>
        <strain evidence="6">Brora</strain>
    </source>
</reference>
<evidence type="ECO:0000259" key="4">
    <source>
        <dbReference type="Pfam" id="PF04064"/>
    </source>
</evidence>
<feature type="domain" description="Protein HGH1 N-terminal" evidence="3">
    <location>
        <begin position="107"/>
        <end position="270"/>
    </location>
</feature>
<dbReference type="InterPro" id="IPR039717">
    <property type="entry name" value="Hgh1"/>
</dbReference>
<evidence type="ECO:0000313" key="6">
    <source>
        <dbReference type="Proteomes" id="UP000014500"/>
    </source>
</evidence>
<evidence type="ECO:0000256" key="2">
    <source>
        <dbReference type="ARBA" id="ARBA00014076"/>
    </source>
</evidence>
<dbReference type="EnsemblMetazoa" id="SMAR007823-RA">
    <property type="protein sequence ID" value="SMAR007823-PA"/>
    <property type="gene ID" value="SMAR007823"/>
</dbReference>
<organism evidence="5 6">
    <name type="scientific">Strigamia maritima</name>
    <name type="common">European centipede</name>
    <name type="synonym">Geophilus maritimus</name>
    <dbReference type="NCBI Taxonomy" id="126957"/>
    <lineage>
        <taxon>Eukaryota</taxon>
        <taxon>Metazoa</taxon>
        <taxon>Ecdysozoa</taxon>
        <taxon>Arthropoda</taxon>
        <taxon>Myriapoda</taxon>
        <taxon>Chilopoda</taxon>
        <taxon>Pleurostigmophora</taxon>
        <taxon>Geophilomorpha</taxon>
        <taxon>Linotaeniidae</taxon>
        <taxon>Strigamia</taxon>
    </lineage>
</organism>
<dbReference type="SUPFAM" id="SSF48371">
    <property type="entry name" value="ARM repeat"/>
    <property type="match status" value="1"/>
</dbReference>
<sequence length="369" mass="42088">MDDKSIAELIQFLSPKAPPHLKRIALENIVGLTSTTEGHLFFCKHTSLIDCIITLILDEFDAISEAAFTALVNLSADEILAEKIVDANNGELIQKLFEIIFRSIKCPHIELACKVLSNLSRPINCTHRIYEVVEDKKYSIPELITLFCDETFKNDYHHLAGVFCNFSQKIEMREVLLQTNASLLKRLIPFTVYSQSDARREGIVGMIKNCSFDSEVHELLLNDDLELIVYLLLPLTGPEEFDDEEMFSLPLELQYLGDTKQRDSNSSVRKIILEALTQLCATRRGRNIMKEKNVYLILRELHKWEKVPSVKLTCENIVQILISDEPPSEFENLKNVEISGDLVTKFEKMDTAALEDAENDMKDESMLDS</sequence>
<dbReference type="OMA" id="MCILLTN"/>
<keyword evidence="6" id="KW-1185">Reference proteome</keyword>
<name>T1J2M5_STRMM</name>
<dbReference type="Gene3D" id="1.25.10.10">
    <property type="entry name" value="Leucine-rich Repeat Variant"/>
    <property type="match status" value="1"/>
</dbReference>
<dbReference type="PANTHER" id="PTHR13387:SF9">
    <property type="entry name" value="PROTEIN HGH1 HOMOLOG"/>
    <property type="match status" value="1"/>
</dbReference>
<dbReference type="EMBL" id="JH431806">
    <property type="status" value="NOT_ANNOTATED_CDS"/>
    <property type="molecule type" value="Genomic_DNA"/>
</dbReference>
<protein>
    <recommendedName>
        <fullName evidence="2">Protein HGH1 homolog</fullName>
    </recommendedName>
</protein>
<dbReference type="InterPro" id="IPR016024">
    <property type="entry name" value="ARM-type_fold"/>
</dbReference>
<dbReference type="InterPro" id="IPR007205">
    <property type="entry name" value="Protein_HGH1_N"/>
</dbReference>
<reference evidence="5" key="2">
    <citation type="submission" date="2015-02" db="UniProtKB">
        <authorList>
            <consortium name="EnsemblMetazoa"/>
        </authorList>
    </citation>
    <scope>IDENTIFICATION</scope>
</reference>
<comment type="similarity">
    <text evidence="1">Belongs to the HGH1 family.</text>
</comment>
<dbReference type="Proteomes" id="UP000014500">
    <property type="component" value="Unassembled WGS sequence"/>
</dbReference>
<proteinExistence type="inferred from homology"/>
<dbReference type="eggNOG" id="KOG2973">
    <property type="taxonomic scope" value="Eukaryota"/>
</dbReference>
<accession>T1J2M5</accession>
<dbReference type="Pfam" id="PF04064">
    <property type="entry name" value="DUF384"/>
    <property type="match status" value="1"/>
</dbReference>
<evidence type="ECO:0000256" key="1">
    <source>
        <dbReference type="ARBA" id="ARBA00006712"/>
    </source>
</evidence>
<evidence type="ECO:0000313" key="5">
    <source>
        <dbReference type="EnsemblMetazoa" id="SMAR007823-PA"/>
    </source>
</evidence>